<comment type="caution">
    <text evidence="2">The sequence shown here is derived from an EMBL/GenBank/DDBJ whole genome shotgun (WGS) entry which is preliminary data.</text>
</comment>
<evidence type="ECO:0008006" key="3">
    <source>
        <dbReference type="Google" id="ProtNLM"/>
    </source>
</evidence>
<feature type="non-terminal residue" evidence="2">
    <location>
        <position position="1"/>
    </location>
</feature>
<evidence type="ECO:0000256" key="1">
    <source>
        <dbReference type="ARBA" id="ARBA00022729"/>
    </source>
</evidence>
<proteinExistence type="predicted"/>
<gene>
    <name evidence="2" type="ORF">S01H4_08706</name>
</gene>
<name>X1APX8_9ZZZZ</name>
<organism evidence="2">
    <name type="scientific">marine sediment metagenome</name>
    <dbReference type="NCBI Taxonomy" id="412755"/>
    <lineage>
        <taxon>unclassified sequences</taxon>
        <taxon>metagenomes</taxon>
        <taxon>ecological metagenomes</taxon>
    </lineage>
</organism>
<dbReference type="PANTHER" id="PTHR44103:SF1">
    <property type="entry name" value="PROPROTEIN CONVERTASE P"/>
    <property type="match status" value="1"/>
</dbReference>
<dbReference type="AlphaFoldDB" id="X1APX8"/>
<protein>
    <recommendedName>
        <fullName evidence="3">VCBS repeat-containing protein</fullName>
    </recommendedName>
</protein>
<feature type="non-terminal residue" evidence="2">
    <location>
        <position position="408"/>
    </location>
</feature>
<dbReference type="InterPro" id="IPR013517">
    <property type="entry name" value="FG-GAP"/>
</dbReference>
<dbReference type="EMBL" id="BART01003028">
    <property type="protein sequence ID" value="GAG71417.1"/>
    <property type="molecule type" value="Genomic_DNA"/>
</dbReference>
<evidence type="ECO:0000313" key="2">
    <source>
        <dbReference type="EMBL" id="GAG71417.1"/>
    </source>
</evidence>
<dbReference type="PANTHER" id="PTHR44103">
    <property type="entry name" value="PROPROTEIN CONVERTASE P"/>
    <property type="match status" value="1"/>
</dbReference>
<dbReference type="Pfam" id="PF13517">
    <property type="entry name" value="FG-GAP_3"/>
    <property type="match status" value="2"/>
</dbReference>
<reference evidence="2" key="1">
    <citation type="journal article" date="2014" name="Front. Microbiol.">
        <title>High frequency of phylogenetically diverse reductive dehalogenase-homologous genes in deep subseafloor sedimentary metagenomes.</title>
        <authorList>
            <person name="Kawai M."/>
            <person name="Futagami T."/>
            <person name="Toyoda A."/>
            <person name="Takaki Y."/>
            <person name="Nishi S."/>
            <person name="Hori S."/>
            <person name="Arai W."/>
            <person name="Tsubouchi T."/>
            <person name="Morono Y."/>
            <person name="Uchiyama I."/>
            <person name="Ito T."/>
            <person name="Fujiyama A."/>
            <person name="Inagaki F."/>
            <person name="Takami H."/>
        </authorList>
    </citation>
    <scope>NUCLEOTIDE SEQUENCE</scope>
    <source>
        <strain evidence="2">Expedition CK06-06</strain>
    </source>
</reference>
<accession>X1APX8</accession>
<sequence length="408" mass="44565">DVLSTSCNFTADSIPDIIWWENDGDENFTAHTIDSTLSYVWSVFAIDMDGDEDIDVLGAAGFDRDIIWWENDGDGNFTAHTIADNFDGAVSVYAIDLDNDNDVDVLGASFDAGEITWWQNDGASPPNFTEYTIDDNFYGAYDVFAIDINGDGAVDVLGAAFDAGEITWWENDGSNPPNFTEYIIDNTYSGARSVYAIDLDNDNDADILGAAQGADDITWWENDGSNPPNFTEYTIKGNFNGACDVFAIDINGDGDVDVVGAADYDDDITWWENVGGTPPSFIEHTIDDFFNGAFAVYAIDLDGNDGDVDVLGAANYSRMMWWESDLLDIYDAGIASIDIPSIVHPDTTFKPQTTVANFGSETISFPVTCDIEPGGYNSTRTVQNLAVGDSTQIEFFTEFTFESGTYMA</sequence>
<keyword evidence="1" id="KW-0732">Signal</keyword>
<dbReference type="InterPro" id="IPR028994">
    <property type="entry name" value="Integrin_alpha_N"/>
</dbReference>
<dbReference type="SUPFAM" id="SSF69318">
    <property type="entry name" value="Integrin alpha N-terminal domain"/>
    <property type="match status" value="1"/>
</dbReference>